<comment type="caution">
    <text evidence="2">The sequence shown here is derived from an EMBL/GenBank/DDBJ whole genome shotgun (WGS) entry which is preliminary data.</text>
</comment>
<protein>
    <submittedName>
        <fullName evidence="2">Uncharacterized protein</fullName>
    </submittedName>
</protein>
<reference evidence="2 3" key="1">
    <citation type="submission" date="2019-06" db="EMBL/GenBank/DDBJ databases">
        <title>Whole genome shotgun sequence of Streptomyces gardneri NBRC 12865.</title>
        <authorList>
            <person name="Hosoyama A."/>
            <person name="Uohara A."/>
            <person name="Ohji S."/>
            <person name="Ichikawa N."/>
        </authorList>
    </citation>
    <scope>NUCLEOTIDE SEQUENCE [LARGE SCALE GENOMIC DNA]</scope>
    <source>
        <strain evidence="2 3">NBRC 12865</strain>
    </source>
</reference>
<keyword evidence="3" id="KW-1185">Reference proteome</keyword>
<evidence type="ECO:0000313" key="3">
    <source>
        <dbReference type="Proteomes" id="UP000315226"/>
    </source>
</evidence>
<accession>A0A4Y3RQC6</accession>
<dbReference type="Proteomes" id="UP000315226">
    <property type="component" value="Unassembled WGS sequence"/>
</dbReference>
<evidence type="ECO:0000313" key="2">
    <source>
        <dbReference type="EMBL" id="GEB58080.1"/>
    </source>
</evidence>
<feature type="region of interest" description="Disordered" evidence="1">
    <location>
        <begin position="1"/>
        <end position="24"/>
    </location>
</feature>
<dbReference type="AlphaFoldDB" id="A0A4Y3RQC6"/>
<proteinExistence type="predicted"/>
<dbReference type="EMBL" id="BJMN01000022">
    <property type="protein sequence ID" value="GEB58080.1"/>
    <property type="molecule type" value="Genomic_DNA"/>
</dbReference>
<feature type="compositionally biased region" description="Basic residues" evidence="1">
    <location>
        <begin position="1"/>
        <end position="17"/>
    </location>
</feature>
<evidence type="ECO:0000256" key="1">
    <source>
        <dbReference type="SAM" id="MobiDB-lite"/>
    </source>
</evidence>
<gene>
    <name evidence="2" type="ORF">SGA01_36850</name>
</gene>
<name>A0A4Y3RQC6_9ACTN</name>
<feature type="region of interest" description="Disordered" evidence="1">
    <location>
        <begin position="75"/>
        <end position="99"/>
    </location>
</feature>
<sequence>MTFHQTMRRPCVKRASRARGYNHNTPVPFLGGRIELTDIAGDPGRTHDDIHERLALRLIHAGTPSRRLRWWSSGSVRRRPRGTAASQDSSGPALPTGNCQDSLAARAVIRPDALDAAATSHPAQGPHSPDPVAHWSASSVAFTVNEQPHPIAIYRRPNSGHLPHCHYVA</sequence>
<organism evidence="2 3">
    <name type="scientific">Streptomyces gardneri</name>
    <dbReference type="NCBI Taxonomy" id="66892"/>
    <lineage>
        <taxon>Bacteria</taxon>
        <taxon>Bacillati</taxon>
        <taxon>Actinomycetota</taxon>
        <taxon>Actinomycetes</taxon>
        <taxon>Kitasatosporales</taxon>
        <taxon>Streptomycetaceae</taxon>
        <taxon>Streptomyces</taxon>
    </lineage>
</organism>